<dbReference type="AlphaFoldDB" id="A0A7C4FAI6"/>
<name>A0A7C4FAI6_THEPE</name>
<organism evidence="1">
    <name type="scientific">Thermofilum pendens</name>
    <dbReference type="NCBI Taxonomy" id="2269"/>
    <lineage>
        <taxon>Archaea</taxon>
        <taxon>Thermoproteota</taxon>
        <taxon>Thermoprotei</taxon>
        <taxon>Thermofilales</taxon>
        <taxon>Thermofilaceae</taxon>
        <taxon>Thermofilum</taxon>
    </lineage>
</organism>
<dbReference type="EMBL" id="DTFI01000041">
    <property type="protein sequence ID" value="HGI43006.1"/>
    <property type="molecule type" value="Genomic_DNA"/>
</dbReference>
<sequence>MARAGAPALGCDVEVDCKEGEVYCGKCCRRAFVPLLRSDVEKLTERLRDVSRYVEWVSGVPALRKTESRACVFLDTGSGRCTIYDVRPLACRLYPLVHTLGLWCTRTPPAPSQVL</sequence>
<accession>A0A7C4FAI6</accession>
<dbReference type="PANTHER" id="PTHR35866:SF2">
    <property type="entry name" value="YKGJ FAMILY CYSTEINE CLUSTER PROTEIN"/>
    <property type="match status" value="1"/>
</dbReference>
<reference evidence="1" key="1">
    <citation type="journal article" date="2020" name="mSystems">
        <title>Genome- and Community-Level Interaction Insights into Carbon Utilization and Element Cycling Functions of Hydrothermarchaeota in Hydrothermal Sediment.</title>
        <authorList>
            <person name="Zhou Z."/>
            <person name="Liu Y."/>
            <person name="Xu W."/>
            <person name="Pan J."/>
            <person name="Luo Z.H."/>
            <person name="Li M."/>
        </authorList>
    </citation>
    <scope>NUCLEOTIDE SEQUENCE [LARGE SCALE GENOMIC DNA]</scope>
    <source>
        <strain evidence="1">SpSt-735</strain>
    </source>
</reference>
<dbReference type="InterPro" id="IPR005358">
    <property type="entry name" value="Puta_zinc/iron-chelating_dom"/>
</dbReference>
<protein>
    <submittedName>
        <fullName evidence="1">YkgJ family cysteine cluster protein</fullName>
    </submittedName>
</protein>
<dbReference type="PANTHER" id="PTHR35866">
    <property type="entry name" value="PUTATIVE-RELATED"/>
    <property type="match status" value="1"/>
</dbReference>
<comment type="caution">
    <text evidence="1">The sequence shown here is derived from an EMBL/GenBank/DDBJ whole genome shotgun (WGS) entry which is preliminary data.</text>
</comment>
<dbReference type="Pfam" id="PF03692">
    <property type="entry name" value="CxxCxxCC"/>
    <property type="match status" value="1"/>
</dbReference>
<proteinExistence type="predicted"/>
<evidence type="ECO:0000313" key="1">
    <source>
        <dbReference type="EMBL" id="HGI43006.1"/>
    </source>
</evidence>
<gene>
    <name evidence="1" type="ORF">ENV17_01290</name>
</gene>